<evidence type="ECO:0000256" key="1">
    <source>
        <dbReference type="SAM" id="MobiDB-lite"/>
    </source>
</evidence>
<keyword evidence="3" id="KW-1185">Reference proteome</keyword>
<protein>
    <submittedName>
        <fullName evidence="2">Uncharacterized protein</fullName>
    </submittedName>
</protein>
<organism evidence="2 3">
    <name type="scientific">Rangifer tarandus platyrhynchus</name>
    <name type="common">Svalbard reindeer</name>
    <dbReference type="NCBI Taxonomy" id="3082113"/>
    <lineage>
        <taxon>Eukaryota</taxon>
        <taxon>Metazoa</taxon>
        <taxon>Chordata</taxon>
        <taxon>Craniata</taxon>
        <taxon>Vertebrata</taxon>
        <taxon>Euteleostomi</taxon>
        <taxon>Mammalia</taxon>
        <taxon>Eutheria</taxon>
        <taxon>Laurasiatheria</taxon>
        <taxon>Artiodactyla</taxon>
        <taxon>Ruminantia</taxon>
        <taxon>Pecora</taxon>
        <taxon>Cervidae</taxon>
        <taxon>Odocoileinae</taxon>
        <taxon>Rangifer</taxon>
    </lineage>
</organism>
<proteinExistence type="predicted"/>
<accession>A0ABN8ZF46</accession>
<dbReference type="EMBL" id="OX459968">
    <property type="protein sequence ID" value="CAI9172414.1"/>
    <property type="molecule type" value="Genomic_DNA"/>
</dbReference>
<feature type="compositionally biased region" description="Polar residues" evidence="1">
    <location>
        <begin position="44"/>
        <end position="54"/>
    </location>
</feature>
<dbReference type="Proteomes" id="UP001176941">
    <property type="component" value="Chromosome 32"/>
</dbReference>
<gene>
    <name evidence="2" type="ORF">MRATA1EN1_LOCUS21376</name>
</gene>
<name>A0ABN8ZF46_RANTA</name>
<feature type="region of interest" description="Disordered" evidence="1">
    <location>
        <begin position="25"/>
        <end position="83"/>
    </location>
</feature>
<evidence type="ECO:0000313" key="2">
    <source>
        <dbReference type="EMBL" id="CAI9172414.1"/>
    </source>
</evidence>
<feature type="compositionally biased region" description="Basic and acidic residues" evidence="1">
    <location>
        <begin position="71"/>
        <end position="83"/>
    </location>
</feature>
<evidence type="ECO:0000313" key="3">
    <source>
        <dbReference type="Proteomes" id="UP001176941"/>
    </source>
</evidence>
<reference evidence="2" key="1">
    <citation type="submission" date="2023-04" db="EMBL/GenBank/DDBJ databases">
        <authorList>
            <consortium name="ELIXIR-Norway"/>
        </authorList>
    </citation>
    <scope>NUCLEOTIDE SEQUENCE [LARGE SCALE GENOMIC DNA]</scope>
</reference>
<sequence>MSQSDEALGRSYRAWALEPRCAVDALPQRDTNSAQPEEKAPQQLRPSAANNKPASRNPRRLEGSKLQNHLRIKEVSRETGKQF</sequence>